<gene>
    <name evidence="1" type="ORF">A2225_00835</name>
</gene>
<comment type="caution">
    <text evidence="1">The sequence shown here is derived from an EMBL/GenBank/DDBJ whole genome shotgun (WGS) entry which is preliminary data.</text>
</comment>
<evidence type="ECO:0000313" key="1">
    <source>
        <dbReference type="EMBL" id="OGJ07479.1"/>
    </source>
</evidence>
<dbReference type="EMBL" id="MFVZ01000013">
    <property type="protein sequence ID" value="OGJ07479.1"/>
    <property type="molecule type" value="Genomic_DNA"/>
</dbReference>
<evidence type="ECO:0000313" key="2">
    <source>
        <dbReference type="Proteomes" id="UP000178138"/>
    </source>
</evidence>
<dbReference type="AlphaFoldDB" id="A0A1F6YM59"/>
<sequence>MKKIPEENFKHASLMGGRIPSSSLDAIANMDRIIGEVGGTLHFLVTTEEDGWFAECNEFPAIIIGGAEKNPSTELIEERIRDVVHCAFNISSKIPSKDIIRNESTPSFKALYV</sequence>
<organism evidence="1 2">
    <name type="scientific">Candidatus Nomurabacteria bacterium RIFOXYA2_FULL_42_12</name>
    <dbReference type="NCBI Taxonomy" id="1801801"/>
    <lineage>
        <taxon>Bacteria</taxon>
        <taxon>Candidatus Nomuraibacteriota</taxon>
    </lineage>
</organism>
<reference evidence="1 2" key="1">
    <citation type="journal article" date="2016" name="Nat. Commun.">
        <title>Thousands of microbial genomes shed light on interconnected biogeochemical processes in an aquifer system.</title>
        <authorList>
            <person name="Anantharaman K."/>
            <person name="Brown C.T."/>
            <person name="Hug L.A."/>
            <person name="Sharon I."/>
            <person name="Castelle C.J."/>
            <person name="Probst A.J."/>
            <person name="Thomas B.C."/>
            <person name="Singh A."/>
            <person name="Wilkins M.J."/>
            <person name="Karaoz U."/>
            <person name="Brodie E.L."/>
            <person name="Williams K.H."/>
            <person name="Hubbard S.S."/>
            <person name="Banfield J.F."/>
        </authorList>
    </citation>
    <scope>NUCLEOTIDE SEQUENCE [LARGE SCALE GENOMIC DNA]</scope>
</reference>
<name>A0A1F6YM59_9BACT</name>
<protein>
    <submittedName>
        <fullName evidence="1">Uncharacterized protein</fullName>
    </submittedName>
</protein>
<dbReference type="Proteomes" id="UP000178138">
    <property type="component" value="Unassembled WGS sequence"/>
</dbReference>
<proteinExistence type="predicted"/>
<accession>A0A1F6YM59</accession>